<name>A0A292PPS4_9PEZI</name>
<comment type="similarity">
    <text evidence="1">Belongs to the small GTPase superfamily. Rab family.</text>
</comment>
<keyword evidence="2" id="KW-0488">Methylation</keyword>
<dbReference type="EMBL" id="LN891079">
    <property type="protein sequence ID" value="CUS09526.1"/>
    <property type="molecule type" value="Genomic_DNA"/>
</dbReference>
<sequence>KPPSFSHRRPFLPFFLSSFLRWAVSSYFDLLTVPLPCLLTVPYRYSPARHHHDHLLALFSFLVTPAHSSPFDSVSSVRVVFLFLSPSFLLSLSLSLRCCNFLRVEERREKGEKRNIIKKLYEPTNHRDSGSDKAVGVMSLEAKVVVLGTQGVGKTSLVVRYVKNTFDPASESTIGASFLAKRVVVDDCLVRLQIWVITPLHSACDDIYAGGCGVMILTGIGSPFCRTPRARNATARFRNSTIVPLIVGFFATTLLRKPRFWRCIHGLSNSRRM</sequence>
<dbReference type="PRINTS" id="PR00449">
    <property type="entry name" value="RASTRNSFRMNG"/>
</dbReference>
<keyword evidence="4" id="KW-0342">GTP-binding</keyword>
<dbReference type="GO" id="GO:0005525">
    <property type="term" value="F:GTP binding"/>
    <property type="evidence" value="ECO:0007669"/>
    <property type="project" value="UniProtKB-KW"/>
</dbReference>
<evidence type="ECO:0000313" key="6">
    <source>
        <dbReference type="EMBL" id="CUS09526.1"/>
    </source>
</evidence>
<evidence type="ECO:0000256" key="3">
    <source>
        <dbReference type="ARBA" id="ARBA00022741"/>
    </source>
</evidence>
<dbReference type="Gene3D" id="3.40.50.300">
    <property type="entry name" value="P-loop containing nucleotide triphosphate hydrolases"/>
    <property type="match status" value="1"/>
</dbReference>
<dbReference type="GO" id="GO:0003924">
    <property type="term" value="F:GTPase activity"/>
    <property type="evidence" value="ECO:0007669"/>
    <property type="project" value="InterPro"/>
</dbReference>
<proteinExistence type="inferred from homology"/>
<keyword evidence="5" id="KW-0449">Lipoprotein</keyword>
<dbReference type="SMART" id="SM00175">
    <property type="entry name" value="RAB"/>
    <property type="match status" value="1"/>
</dbReference>
<dbReference type="SUPFAM" id="SSF52540">
    <property type="entry name" value="P-loop containing nucleoside triphosphate hydrolases"/>
    <property type="match status" value="1"/>
</dbReference>
<organism evidence="6 7">
    <name type="scientific">Tuber aestivum</name>
    <name type="common">summer truffle</name>
    <dbReference type="NCBI Taxonomy" id="59557"/>
    <lineage>
        <taxon>Eukaryota</taxon>
        <taxon>Fungi</taxon>
        <taxon>Dikarya</taxon>
        <taxon>Ascomycota</taxon>
        <taxon>Pezizomycotina</taxon>
        <taxon>Pezizomycetes</taxon>
        <taxon>Pezizales</taxon>
        <taxon>Tuberaceae</taxon>
        <taxon>Tuber</taxon>
    </lineage>
</organism>
<protein>
    <submittedName>
        <fullName evidence="6">Uncharacterized protein</fullName>
    </submittedName>
</protein>
<dbReference type="InterPro" id="IPR001806">
    <property type="entry name" value="Small_GTPase"/>
</dbReference>
<accession>A0A292PPS4</accession>
<keyword evidence="7" id="KW-1185">Reference proteome</keyword>
<reference evidence="6" key="1">
    <citation type="submission" date="2015-10" db="EMBL/GenBank/DDBJ databases">
        <authorList>
            <person name="Regsiter A."/>
            <person name="william w."/>
        </authorList>
    </citation>
    <scope>NUCLEOTIDE SEQUENCE</scope>
    <source>
        <strain evidence="6">Montdore</strain>
    </source>
</reference>
<gene>
    <name evidence="6" type="ORF">GSTUAT00006399001</name>
</gene>
<evidence type="ECO:0000256" key="4">
    <source>
        <dbReference type="ARBA" id="ARBA00023134"/>
    </source>
</evidence>
<keyword evidence="3" id="KW-0547">Nucleotide-binding</keyword>
<dbReference type="PANTHER" id="PTHR47981">
    <property type="entry name" value="RAB FAMILY"/>
    <property type="match status" value="1"/>
</dbReference>
<feature type="non-terminal residue" evidence="6">
    <location>
        <position position="273"/>
    </location>
</feature>
<evidence type="ECO:0000256" key="5">
    <source>
        <dbReference type="ARBA" id="ARBA00023289"/>
    </source>
</evidence>
<dbReference type="Proteomes" id="UP001412239">
    <property type="component" value="Unassembled WGS sequence"/>
</dbReference>
<evidence type="ECO:0000313" key="7">
    <source>
        <dbReference type="Proteomes" id="UP001412239"/>
    </source>
</evidence>
<dbReference type="InterPro" id="IPR027417">
    <property type="entry name" value="P-loop_NTPase"/>
</dbReference>
<evidence type="ECO:0000256" key="1">
    <source>
        <dbReference type="ARBA" id="ARBA00006270"/>
    </source>
</evidence>
<dbReference type="GO" id="GO:0005770">
    <property type="term" value="C:late endosome"/>
    <property type="evidence" value="ECO:0007669"/>
    <property type="project" value="TreeGrafter"/>
</dbReference>
<keyword evidence="5" id="KW-0636">Prenylation</keyword>
<evidence type="ECO:0000256" key="2">
    <source>
        <dbReference type="ARBA" id="ARBA00022481"/>
    </source>
</evidence>
<dbReference type="PROSITE" id="PS51419">
    <property type="entry name" value="RAB"/>
    <property type="match status" value="1"/>
</dbReference>
<dbReference type="AlphaFoldDB" id="A0A292PPS4"/>
<dbReference type="PANTHER" id="PTHR47981:SF20">
    <property type="entry name" value="RAS-RELATED PROTEIN RAB-7A"/>
    <property type="match status" value="1"/>
</dbReference>
<dbReference type="Pfam" id="PF00071">
    <property type="entry name" value="Ras"/>
    <property type="match status" value="1"/>
</dbReference>